<keyword evidence="6 7" id="KW-0143">Chaperone</keyword>
<dbReference type="PROSITE" id="PS00329">
    <property type="entry name" value="HSP70_2"/>
    <property type="match status" value="1"/>
</dbReference>
<feature type="coiled-coil region" evidence="9">
    <location>
        <begin position="231"/>
        <end position="258"/>
    </location>
</feature>
<dbReference type="InterPro" id="IPR013126">
    <property type="entry name" value="Hsp_70_fam"/>
</dbReference>
<comment type="function">
    <text evidence="7">Acts as a chaperone.</text>
</comment>
<evidence type="ECO:0000256" key="8">
    <source>
        <dbReference type="RuleBase" id="RU003322"/>
    </source>
</evidence>
<keyword evidence="5 7" id="KW-0346">Stress response</keyword>
<dbReference type="PROSITE" id="PS00297">
    <property type="entry name" value="HSP70_1"/>
    <property type="match status" value="1"/>
</dbReference>
<evidence type="ECO:0000256" key="7">
    <source>
        <dbReference type="HAMAP-Rule" id="MF_00332"/>
    </source>
</evidence>
<feature type="modified residue" description="Phosphothreonine; by autocatalysis" evidence="7">
    <location>
        <position position="176"/>
    </location>
</feature>
<dbReference type="GO" id="GO:0005524">
    <property type="term" value="F:ATP binding"/>
    <property type="evidence" value="ECO:0007669"/>
    <property type="project" value="UniProtKB-UniRule"/>
</dbReference>
<dbReference type="PROSITE" id="PS01036">
    <property type="entry name" value="HSP70_3"/>
    <property type="match status" value="1"/>
</dbReference>
<dbReference type="GO" id="GO:0051082">
    <property type="term" value="F:unfolded protein binding"/>
    <property type="evidence" value="ECO:0007669"/>
    <property type="project" value="InterPro"/>
</dbReference>
<comment type="similarity">
    <text evidence="1 7 8">Belongs to the heat shock protein 70 family.</text>
</comment>
<dbReference type="NCBIfam" id="TIGR02350">
    <property type="entry name" value="prok_dnaK"/>
    <property type="match status" value="1"/>
</dbReference>
<dbReference type="Gene3D" id="3.30.420.40">
    <property type="match status" value="2"/>
</dbReference>
<name>A0A852VXP1_9MICO</name>
<dbReference type="SUPFAM" id="SSF100934">
    <property type="entry name" value="Heat shock protein 70kD (HSP70), C-terminal subdomain"/>
    <property type="match status" value="1"/>
</dbReference>
<dbReference type="InterPro" id="IPR043129">
    <property type="entry name" value="ATPase_NBD"/>
</dbReference>
<evidence type="ECO:0000256" key="3">
    <source>
        <dbReference type="ARBA" id="ARBA00022741"/>
    </source>
</evidence>
<dbReference type="Proteomes" id="UP000554054">
    <property type="component" value="Unassembled WGS sequence"/>
</dbReference>
<feature type="compositionally biased region" description="Basic and acidic residues" evidence="10">
    <location>
        <begin position="498"/>
        <end position="516"/>
    </location>
</feature>
<dbReference type="Gene3D" id="2.60.34.10">
    <property type="entry name" value="Substrate Binding Domain Of DNAk, Chain A, domain 1"/>
    <property type="match status" value="1"/>
</dbReference>
<dbReference type="CDD" id="cd10234">
    <property type="entry name" value="ASKHA_NBD_HSP70_DnaK-like"/>
    <property type="match status" value="1"/>
</dbReference>
<keyword evidence="4 7" id="KW-0067">ATP-binding</keyword>
<accession>A0A852VXP1</accession>
<evidence type="ECO:0000256" key="10">
    <source>
        <dbReference type="SAM" id="MobiDB-lite"/>
    </source>
</evidence>
<dbReference type="FunFam" id="3.30.420.40:FF:000071">
    <property type="entry name" value="Molecular chaperone DnaK"/>
    <property type="match status" value="1"/>
</dbReference>
<dbReference type="Gene3D" id="3.90.640.10">
    <property type="entry name" value="Actin, Chain A, domain 4"/>
    <property type="match status" value="1"/>
</dbReference>
<dbReference type="Gene3D" id="1.20.1270.10">
    <property type="match status" value="1"/>
</dbReference>
<dbReference type="InterPro" id="IPR018181">
    <property type="entry name" value="Heat_shock_70_CS"/>
</dbReference>
<dbReference type="Pfam" id="PF00012">
    <property type="entry name" value="HSP70"/>
    <property type="match status" value="1"/>
</dbReference>
<dbReference type="FunFam" id="1.20.1270.10:FF:000001">
    <property type="entry name" value="Molecular chaperone DnaK"/>
    <property type="match status" value="1"/>
</dbReference>
<dbReference type="GO" id="GO:0140662">
    <property type="term" value="F:ATP-dependent protein folding chaperone"/>
    <property type="evidence" value="ECO:0007669"/>
    <property type="project" value="InterPro"/>
</dbReference>
<dbReference type="FunFam" id="2.60.34.10:FF:000014">
    <property type="entry name" value="Chaperone protein DnaK HSP70"/>
    <property type="match status" value="1"/>
</dbReference>
<dbReference type="InterPro" id="IPR029047">
    <property type="entry name" value="HSP70_peptide-bd_sf"/>
</dbReference>
<keyword evidence="2 7" id="KW-0597">Phosphoprotein</keyword>
<dbReference type="InterPro" id="IPR012725">
    <property type="entry name" value="Chaperone_DnaK"/>
</dbReference>
<evidence type="ECO:0000256" key="5">
    <source>
        <dbReference type="ARBA" id="ARBA00023016"/>
    </source>
</evidence>
<protein>
    <recommendedName>
        <fullName evidence="7">Chaperone protein DnaK</fullName>
    </recommendedName>
    <alternativeName>
        <fullName evidence="7">HSP70</fullName>
    </alternativeName>
    <alternativeName>
        <fullName evidence="7">Heat shock 70 kDa protein</fullName>
    </alternativeName>
    <alternativeName>
        <fullName evidence="7">Heat shock protein 70</fullName>
    </alternativeName>
</protein>
<dbReference type="HAMAP" id="MF_00332">
    <property type="entry name" value="DnaK"/>
    <property type="match status" value="1"/>
</dbReference>
<evidence type="ECO:0000313" key="11">
    <source>
        <dbReference type="EMBL" id="NYF98535.1"/>
    </source>
</evidence>
<gene>
    <name evidence="7" type="primary">dnaK</name>
    <name evidence="11" type="ORF">BJY20_001927</name>
</gene>
<dbReference type="AlphaFoldDB" id="A0A852VXP1"/>
<keyword evidence="12" id="KW-1185">Reference proteome</keyword>
<dbReference type="InterPro" id="IPR029048">
    <property type="entry name" value="HSP70_C_sf"/>
</dbReference>
<dbReference type="NCBIfam" id="NF001413">
    <property type="entry name" value="PRK00290.1"/>
    <property type="match status" value="1"/>
</dbReference>
<organism evidence="11 12">
    <name type="scientific">Janibacter cremeus</name>
    <dbReference type="NCBI Taxonomy" id="1285192"/>
    <lineage>
        <taxon>Bacteria</taxon>
        <taxon>Bacillati</taxon>
        <taxon>Actinomycetota</taxon>
        <taxon>Actinomycetes</taxon>
        <taxon>Micrococcales</taxon>
        <taxon>Intrasporangiaceae</taxon>
        <taxon>Janibacter</taxon>
    </lineage>
</organism>
<evidence type="ECO:0000256" key="4">
    <source>
        <dbReference type="ARBA" id="ARBA00022840"/>
    </source>
</evidence>
<evidence type="ECO:0000256" key="6">
    <source>
        <dbReference type="ARBA" id="ARBA00023186"/>
    </source>
</evidence>
<evidence type="ECO:0000313" key="12">
    <source>
        <dbReference type="Proteomes" id="UP000554054"/>
    </source>
</evidence>
<dbReference type="EMBL" id="JACCAE010000001">
    <property type="protein sequence ID" value="NYF98535.1"/>
    <property type="molecule type" value="Genomic_DNA"/>
</dbReference>
<dbReference type="RefSeq" id="WP_185991331.1">
    <property type="nucleotide sequence ID" value="NZ_JACCAE010000001.1"/>
</dbReference>
<proteinExistence type="evidence at transcript level"/>
<feature type="region of interest" description="Disordered" evidence="10">
    <location>
        <begin position="581"/>
        <end position="632"/>
    </location>
</feature>
<dbReference type="PRINTS" id="PR00301">
    <property type="entry name" value="HEATSHOCK70"/>
</dbReference>
<dbReference type="SUPFAM" id="SSF53067">
    <property type="entry name" value="Actin-like ATPase domain"/>
    <property type="match status" value="2"/>
</dbReference>
<keyword evidence="3 7" id="KW-0547">Nucleotide-binding</keyword>
<feature type="compositionally biased region" description="Acidic residues" evidence="10">
    <location>
        <begin position="611"/>
        <end position="632"/>
    </location>
</feature>
<sequence>MARAVGIDLGTTNSAVAVLEGGEPTIIANAEGGRTTPSVVAFSKGGEVLAGEVAKRQAVTNADRTLRSVKRHIGTDWTSEDIDGKKYTAQEISARTLQKLKRDAEAYLGEDVTDAVVTVPAYFDDHERQATKEAGEIAGLNVLRIVNEPTAAALAYGLDKGKEDELILVFDLGGGTFDVSLLEVGKDPEDGFSTIQVRATSGDNQLGGDDWDERIVDHLLTQVKNNTGVDLANDKIAMQRLRDAAEQAKKELSSASTTSINLQYLSMGENGPIHLDESLSRANFEQMTKDLLDRTKQPFENVIKDAGVSLSEIDHVVLVGGSTRMPAVSELVTEMTKKDPNKGVNPDEVVALGAALQAGVLKGERKDVLLIDVTPLSLGIETKGGLFTKLIERNTAIPTKRSEVFSTAEDNQPSVLIQVFQGEREIAQQNKNLGTFELSGIAPAPRGVPQVEVTFDIDANGIVNVSAKDRGTGQEQKITISGGSALSKEEIDRMVKEAEAHADEDAKRREETEARNTAENLVYSTEKFLTESGEKLTDEQRKPVDEALADLKEAIKPESEISVEDLNKKVDTLNEESQKMGAALYAASSEEDQAGGEAPGADAGGDQGSSEGDDDIVDAEVVDEDADSEEKK</sequence>
<evidence type="ECO:0000256" key="2">
    <source>
        <dbReference type="ARBA" id="ARBA00022553"/>
    </source>
</evidence>
<dbReference type="SUPFAM" id="SSF100920">
    <property type="entry name" value="Heat shock protein 70kD (HSP70), peptide-binding domain"/>
    <property type="match status" value="1"/>
</dbReference>
<dbReference type="FunFam" id="3.90.640.10:FF:000003">
    <property type="entry name" value="Molecular chaperone DnaK"/>
    <property type="match status" value="1"/>
</dbReference>
<comment type="induction">
    <text evidence="7">By stress conditions e.g. heat shock.</text>
</comment>
<evidence type="ECO:0000256" key="9">
    <source>
        <dbReference type="SAM" id="Coils"/>
    </source>
</evidence>
<evidence type="ECO:0000256" key="1">
    <source>
        <dbReference type="ARBA" id="ARBA00007381"/>
    </source>
</evidence>
<dbReference type="PANTHER" id="PTHR19375">
    <property type="entry name" value="HEAT SHOCK PROTEIN 70KDA"/>
    <property type="match status" value="1"/>
</dbReference>
<feature type="region of interest" description="Disordered" evidence="10">
    <location>
        <begin position="498"/>
        <end position="525"/>
    </location>
</feature>
<comment type="caution">
    <text evidence="11">The sequence shown here is derived from an EMBL/GenBank/DDBJ whole genome shotgun (WGS) entry which is preliminary data.</text>
</comment>
<keyword evidence="9" id="KW-0175">Coiled coil</keyword>
<reference evidence="11 12" key="1">
    <citation type="submission" date="2020-07" db="EMBL/GenBank/DDBJ databases">
        <title>Sequencing the genomes of 1000 actinobacteria strains.</title>
        <authorList>
            <person name="Klenk H.-P."/>
        </authorList>
    </citation>
    <scope>NUCLEOTIDE SEQUENCE [LARGE SCALE GENOMIC DNA]</scope>
    <source>
        <strain evidence="11 12">DSM 26154</strain>
    </source>
</reference>